<gene>
    <name evidence="12" type="ORF">EGC82_16950</name>
</gene>
<dbReference type="InterPro" id="IPR036909">
    <property type="entry name" value="Cyt_c-like_dom_sf"/>
</dbReference>
<protein>
    <submittedName>
        <fullName evidence="12">Iron permease</fullName>
    </submittedName>
</protein>
<dbReference type="Proteomes" id="UP000278035">
    <property type="component" value="Chromosome"/>
</dbReference>
<name>A0A3G8LZU4_9GAMM</name>
<dbReference type="EMBL" id="CP034015">
    <property type="protein sequence ID" value="AZG74290.1"/>
    <property type="molecule type" value="Genomic_DNA"/>
</dbReference>
<dbReference type="AlphaFoldDB" id="A0A3G8LZU4"/>
<dbReference type="SUPFAM" id="SSF46626">
    <property type="entry name" value="Cytochrome c"/>
    <property type="match status" value="1"/>
</dbReference>
<evidence type="ECO:0000259" key="11">
    <source>
        <dbReference type="PROSITE" id="PS51007"/>
    </source>
</evidence>
<dbReference type="Pfam" id="PF03239">
    <property type="entry name" value="FTR1"/>
    <property type="match status" value="1"/>
</dbReference>
<organism evidence="12 13">
    <name type="scientific">Shewanella livingstonensis</name>
    <dbReference type="NCBI Taxonomy" id="150120"/>
    <lineage>
        <taxon>Bacteria</taxon>
        <taxon>Pseudomonadati</taxon>
        <taxon>Pseudomonadota</taxon>
        <taxon>Gammaproteobacteria</taxon>
        <taxon>Alteromonadales</taxon>
        <taxon>Shewanellaceae</taxon>
        <taxon>Shewanella</taxon>
    </lineage>
</organism>
<sequence>MNTFLSSFTLWRQQLRSSVFNRCLLIIISSVFSTSLWAQSPTLILKEVSQKTSPDLLKQTRQILQLAEYIGVDYSEAVTAGNISNPDEFAEMQQFASIIIEKTNLLANDVPNSLTADALQLQQAIADKSSLDVIQGLSQKIRKQLLSQSPALVLPTQLLPKENVKQLFIENCSTCHGDLGQGDGPLAKSLSPEPTNFTDQERALNRSLLGLYDAISDGLDGSAMRAFSELNDQQRWSLAFYVGSLAFEPSAATLEHIKYDANIELQQWVNSNPTQLLQQNVDINRSQLERLRSQPELLFQHAQSPISTARTNLQAAVDAYHANELTQAQTLAVSAYLDGFELIENTLDAHDSSLRKSIEGQLLNFRNLLKTEGQTTLVNQEFASILAQLNQAETVLTGQSLSNNAMFSAALIILLREGLEALLVIIALMTVLIKTERQDAIKFVHFGWISALAAGVLTWWAADNLISISGASRELMEGGAALLAALVLFYVGYWMHSKTQGSKWQSYIKNNVDRHLNTGTLWGLTGLAFISVYREVFETILFYQSLLTQAIGSTSSNEQVSYLIYGLLAGIAILAVIAWLMMRYSVKLPLARFFSVSSYFMLVLAFVLAGKGISALQEAAVINLTPFPFDVSISWLGIASTWQGLSTQMVIVVLFSLLVIRNRDVK</sequence>
<comment type="subcellular location">
    <subcellularLocation>
        <location evidence="1">Membrane</location>
        <topology evidence="1">Multi-pass membrane protein</topology>
    </subcellularLocation>
</comment>
<feature type="transmembrane region" description="Helical" evidence="10">
    <location>
        <begin position="443"/>
        <end position="462"/>
    </location>
</feature>
<evidence type="ECO:0000256" key="7">
    <source>
        <dbReference type="ARBA" id="ARBA00023004"/>
    </source>
</evidence>
<dbReference type="PROSITE" id="PS51007">
    <property type="entry name" value="CYTC"/>
    <property type="match status" value="1"/>
</dbReference>
<feature type="transmembrane region" description="Helical" evidence="10">
    <location>
        <begin position="593"/>
        <end position="613"/>
    </location>
</feature>
<dbReference type="KEGG" id="slj:EGC82_16950"/>
<keyword evidence="4 10" id="KW-0812">Transmembrane</keyword>
<evidence type="ECO:0000256" key="9">
    <source>
        <dbReference type="PROSITE-ProRule" id="PRU00433"/>
    </source>
</evidence>
<feature type="transmembrane region" description="Helical" evidence="10">
    <location>
        <begin position="516"/>
        <end position="533"/>
    </location>
</feature>
<proteinExistence type="inferred from homology"/>
<dbReference type="OrthoDB" id="9779283at2"/>
<dbReference type="Gene3D" id="1.10.760.10">
    <property type="entry name" value="Cytochrome c-like domain"/>
    <property type="match status" value="1"/>
</dbReference>
<evidence type="ECO:0000256" key="2">
    <source>
        <dbReference type="ARBA" id="ARBA00008333"/>
    </source>
</evidence>
<keyword evidence="5 9" id="KW-0479">Metal-binding</keyword>
<keyword evidence="7 9" id="KW-0408">Iron</keyword>
<dbReference type="Pfam" id="PF00034">
    <property type="entry name" value="Cytochrom_C"/>
    <property type="match status" value="1"/>
</dbReference>
<feature type="domain" description="Cytochrome c" evidence="11">
    <location>
        <begin position="159"/>
        <end position="246"/>
    </location>
</feature>
<evidence type="ECO:0000256" key="6">
    <source>
        <dbReference type="ARBA" id="ARBA00022989"/>
    </source>
</evidence>
<dbReference type="GO" id="GO:0009055">
    <property type="term" value="F:electron transfer activity"/>
    <property type="evidence" value="ECO:0007669"/>
    <property type="project" value="InterPro"/>
</dbReference>
<feature type="transmembrane region" description="Helical" evidence="10">
    <location>
        <begin position="633"/>
        <end position="660"/>
    </location>
</feature>
<feature type="transmembrane region" description="Helical" evidence="10">
    <location>
        <begin position="562"/>
        <end position="581"/>
    </location>
</feature>
<dbReference type="InterPro" id="IPR004923">
    <property type="entry name" value="FTR1/Fip1/EfeU"/>
</dbReference>
<dbReference type="PANTHER" id="PTHR31632">
    <property type="entry name" value="IRON TRANSPORTER FTH1"/>
    <property type="match status" value="1"/>
</dbReference>
<keyword evidence="6 10" id="KW-1133">Transmembrane helix</keyword>
<evidence type="ECO:0000256" key="1">
    <source>
        <dbReference type="ARBA" id="ARBA00004141"/>
    </source>
</evidence>
<evidence type="ECO:0000313" key="13">
    <source>
        <dbReference type="Proteomes" id="UP000278035"/>
    </source>
</evidence>
<evidence type="ECO:0000256" key="10">
    <source>
        <dbReference type="SAM" id="Phobius"/>
    </source>
</evidence>
<reference evidence="13" key="1">
    <citation type="submission" date="2018-11" db="EMBL/GenBank/DDBJ databases">
        <title>Shewanella sp. M2.</title>
        <authorList>
            <person name="Hwang Y.J."/>
            <person name="Hwang C.Y."/>
        </authorList>
    </citation>
    <scope>NUCLEOTIDE SEQUENCE [LARGE SCALE GENOMIC DNA]</scope>
    <source>
        <strain evidence="13">LMG 19866</strain>
    </source>
</reference>
<evidence type="ECO:0000256" key="5">
    <source>
        <dbReference type="ARBA" id="ARBA00022723"/>
    </source>
</evidence>
<dbReference type="GO" id="GO:0020037">
    <property type="term" value="F:heme binding"/>
    <property type="evidence" value="ECO:0007669"/>
    <property type="project" value="InterPro"/>
</dbReference>
<dbReference type="GO" id="GO:0033573">
    <property type="term" value="C:high-affinity iron permease complex"/>
    <property type="evidence" value="ECO:0007669"/>
    <property type="project" value="InterPro"/>
</dbReference>
<dbReference type="PANTHER" id="PTHR31632:SF2">
    <property type="entry name" value="PLASMA MEMBRANE IRON PERMEASE"/>
    <property type="match status" value="1"/>
</dbReference>
<evidence type="ECO:0000256" key="8">
    <source>
        <dbReference type="ARBA" id="ARBA00023136"/>
    </source>
</evidence>
<keyword evidence="8 10" id="KW-0472">Membrane</keyword>
<dbReference type="GO" id="GO:0046872">
    <property type="term" value="F:metal ion binding"/>
    <property type="evidence" value="ECO:0007669"/>
    <property type="project" value="UniProtKB-KW"/>
</dbReference>
<feature type="transmembrane region" description="Helical" evidence="10">
    <location>
        <begin position="478"/>
        <end position="495"/>
    </location>
</feature>
<keyword evidence="13" id="KW-1185">Reference proteome</keyword>
<comment type="similarity">
    <text evidence="2">Belongs to the oxidase-dependent Fe transporter (OFeT) (TC 9.A.10.1) family.</text>
</comment>
<dbReference type="GO" id="GO:0015093">
    <property type="term" value="F:ferrous iron transmembrane transporter activity"/>
    <property type="evidence" value="ECO:0007669"/>
    <property type="project" value="TreeGrafter"/>
</dbReference>
<dbReference type="InterPro" id="IPR009056">
    <property type="entry name" value="Cyt_c-like_dom"/>
</dbReference>
<keyword evidence="3 9" id="KW-0349">Heme</keyword>
<evidence type="ECO:0000256" key="3">
    <source>
        <dbReference type="ARBA" id="ARBA00022617"/>
    </source>
</evidence>
<accession>A0A3G8LZU4</accession>
<evidence type="ECO:0000256" key="4">
    <source>
        <dbReference type="ARBA" id="ARBA00022692"/>
    </source>
</evidence>
<evidence type="ECO:0000313" key="12">
    <source>
        <dbReference type="EMBL" id="AZG74290.1"/>
    </source>
</evidence>
<feature type="transmembrane region" description="Helical" evidence="10">
    <location>
        <begin position="405"/>
        <end position="431"/>
    </location>
</feature>